<dbReference type="GO" id="GO:0042981">
    <property type="term" value="P:regulation of apoptotic process"/>
    <property type="evidence" value="ECO:0007669"/>
    <property type="project" value="InterPro"/>
</dbReference>
<dbReference type="GeneTree" id="ENSGT00490000043442"/>
<dbReference type="PANTHER" id="PTHR34920">
    <property type="entry name" value="B-CELL LYMPHOMA/LEUKEMIA 10"/>
    <property type="match status" value="1"/>
</dbReference>
<dbReference type="Ensembl" id="ENSXETT00000105651">
    <property type="protein sequence ID" value="ENSXETP00000113029"/>
    <property type="gene ID" value="ENSXETG00000003096"/>
</dbReference>
<organism evidence="3">
    <name type="scientific">Xenopus tropicalis</name>
    <name type="common">Western clawed frog</name>
    <name type="synonym">Silurana tropicalis</name>
    <dbReference type="NCBI Taxonomy" id="8364"/>
    <lineage>
        <taxon>Eukaryota</taxon>
        <taxon>Metazoa</taxon>
        <taxon>Chordata</taxon>
        <taxon>Craniata</taxon>
        <taxon>Vertebrata</taxon>
        <taxon>Euteleostomi</taxon>
        <taxon>Amphibia</taxon>
        <taxon>Batrachia</taxon>
        <taxon>Anura</taxon>
        <taxon>Pipoidea</taxon>
        <taxon>Pipidae</taxon>
        <taxon>Xenopodinae</taxon>
        <taxon>Xenopus</taxon>
        <taxon>Silurana</taxon>
    </lineage>
</organism>
<dbReference type="InterPro" id="IPR001315">
    <property type="entry name" value="CARD"/>
</dbReference>
<proteinExistence type="predicted"/>
<protein>
    <submittedName>
        <fullName evidence="3">BCL10, immune-signaling adaptor</fullName>
    </submittedName>
</protein>
<dbReference type="Xenbase" id="XB-GENE-948575">
    <property type="gene designation" value="bcl10"/>
</dbReference>
<dbReference type="FunCoup" id="A0A803JYC2">
    <property type="interactions" value="1313"/>
</dbReference>
<dbReference type="InParanoid" id="A0A803JYC2"/>
<reference evidence="3" key="1">
    <citation type="journal article" date="2010" name="Science">
        <title>The genome of the Western clawed frog Xenopus tropicalis.</title>
        <authorList>
            <person name="Hellsten U."/>
            <person name="Harland R.M."/>
            <person name="Gilchrist M.J."/>
            <person name="Hendrix D."/>
            <person name="Jurka J."/>
            <person name="Kapitonov V."/>
            <person name="Ovcharenko I."/>
            <person name="Putnam N.H."/>
            <person name="Shu S."/>
            <person name="Taher L."/>
            <person name="Blitz I.L."/>
            <person name="Blumberg B."/>
            <person name="Dichmann D.S."/>
            <person name="Dubchak I."/>
            <person name="Amaya E."/>
            <person name="Detter J.C."/>
            <person name="Fletcher R."/>
            <person name="Gerhard D.S."/>
            <person name="Goodstein D."/>
            <person name="Graves T."/>
            <person name="Grigoriev I.V."/>
            <person name="Grimwood J."/>
            <person name="Kawashima T."/>
            <person name="Lindquist E."/>
            <person name="Lucas S.M."/>
            <person name="Mead P.E."/>
            <person name="Mitros T."/>
            <person name="Ogino H."/>
            <person name="Ohta Y."/>
            <person name="Poliakov A.V."/>
            <person name="Pollet N."/>
            <person name="Robert J."/>
            <person name="Salamov A."/>
            <person name="Sater A.K."/>
            <person name="Schmutz J."/>
            <person name="Terry A."/>
            <person name="Vize P.D."/>
            <person name="Warren W.C."/>
            <person name="Wells D."/>
            <person name="Wills A."/>
            <person name="Wilson R.K."/>
            <person name="Zimmerman L.B."/>
            <person name="Zorn A.M."/>
            <person name="Grainger R."/>
            <person name="Grammer T."/>
            <person name="Khokha M.K."/>
            <person name="Richardson P.M."/>
            <person name="Rokhsar D.S."/>
        </authorList>
    </citation>
    <scope>NUCLEOTIDE SEQUENCE [LARGE SCALE GENOMIC DNA]</scope>
    <source>
        <strain evidence="3">Nigerian</strain>
    </source>
</reference>
<dbReference type="SUPFAM" id="SSF47986">
    <property type="entry name" value="DEATH domain"/>
    <property type="match status" value="1"/>
</dbReference>
<dbReference type="PROSITE" id="PS50209">
    <property type="entry name" value="CARD"/>
    <property type="match status" value="1"/>
</dbReference>
<dbReference type="Pfam" id="PF15559">
    <property type="entry name" value="DUF4660"/>
    <property type="match status" value="1"/>
</dbReference>
<dbReference type="GO" id="GO:0006915">
    <property type="term" value="P:apoptotic process"/>
    <property type="evidence" value="ECO:0007669"/>
    <property type="project" value="InterPro"/>
</dbReference>
<sequence length="250" mass="28776">MQCIIKSFFYCLQAIESLRPYLCEKIIAERHFDYLRSKKILNKDDAEEILCQTTSRRKAGDLLDRLAKNPKGLDALIESIRLQETQDFLIEKIIDEVLKIKNKKLESSRGYSLSTYEPTLNGSSREYLRQYTLEDKLLVPEIESTVLYHPEGESSLPILLNDSQMLPPKEFKVWKTNAVPPPESYQVAEKKAPPPELDMAIKWSNVYQDNGDDAPHANQAKSLEEEEAREDSPPSDDEQEKAFAIKKRKV</sequence>
<feature type="region of interest" description="Disordered" evidence="1">
    <location>
        <begin position="204"/>
        <end position="250"/>
    </location>
</feature>
<feature type="domain" description="CARD" evidence="2">
    <location>
        <begin position="13"/>
        <end position="81"/>
    </location>
</feature>
<name>A0A803JYC2_XENTR</name>
<evidence type="ECO:0000256" key="1">
    <source>
        <dbReference type="SAM" id="MobiDB-lite"/>
    </source>
</evidence>
<dbReference type="InterPro" id="IPR011029">
    <property type="entry name" value="DEATH-like_dom_sf"/>
</dbReference>
<dbReference type="Bgee" id="ENSXETG00000003096">
    <property type="expression patterns" value="Expressed in liver and 3 other cell types or tissues"/>
</dbReference>
<dbReference type="InterPro" id="IPR033238">
    <property type="entry name" value="BCL10/E10"/>
</dbReference>
<accession>A0A803JYC2</accession>
<dbReference type="Gene3D" id="1.10.533.10">
    <property type="entry name" value="Death Domain, Fas"/>
    <property type="match status" value="1"/>
</dbReference>
<dbReference type="Pfam" id="PF00619">
    <property type="entry name" value="CARD"/>
    <property type="match status" value="1"/>
</dbReference>
<feature type="compositionally biased region" description="Acidic residues" evidence="1">
    <location>
        <begin position="224"/>
        <end position="239"/>
    </location>
</feature>
<dbReference type="AlphaFoldDB" id="A0A803JYC2"/>
<dbReference type="PANTHER" id="PTHR34920:SF1">
    <property type="entry name" value="B-CELL LYMPHOMA_LEUKEMIA 10"/>
    <property type="match status" value="1"/>
</dbReference>
<dbReference type="InterPro" id="IPR029089">
    <property type="entry name" value="DUF4660"/>
</dbReference>
<reference evidence="3" key="2">
    <citation type="submission" date="2021-03" db="UniProtKB">
        <authorList>
            <consortium name="Ensembl"/>
        </authorList>
    </citation>
    <scope>IDENTIFICATION</scope>
</reference>
<evidence type="ECO:0000313" key="3">
    <source>
        <dbReference type="Ensembl" id="ENSXETP00000113029"/>
    </source>
</evidence>
<gene>
    <name evidence="3" type="primary">bcl10</name>
</gene>
<evidence type="ECO:0000259" key="2">
    <source>
        <dbReference type="PROSITE" id="PS50209"/>
    </source>
</evidence>